<feature type="compositionally biased region" description="Polar residues" evidence="1">
    <location>
        <begin position="1"/>
        <end position="12"/>
    </location>
</feature>
<feature type="region of interest" description="Disordered" evidence="1">
    <location>
        <begin position="1"/>
        <end position="20"/>
    </location>
</feature>
<reference evidence="2 3" key="1">
    <citation type="journal article" date="2019" name="Genome Biol. Evol.">
        <title>Insights into the evolution of the New World diploid cottons (Gossypium, subgenus Houzingenia) based on genome sequencing.</title>
        <authorList>
            <person name="Grover C.E."/>
            <person name="Arick M.A. 2nd"/>
            <person name="Thrash A."/>
            <person name="Conover J.L."/>
            <person name="Sanders W.S."/>
            <person name="Peterson D.G."/>
            <person name="Frelichowski J.E."/>
            <person name="Scheffler J.A."/>
            <person name="Scheffler B.E."/>
            <person name="Wendel J.F."/>
        </authorList>
    </citation>
    <scope>NUCLEOTIDE SEQUENCE [LARGE SCALE GENOMIC DNA]</scope>
    <source>
        <strain evidence="2">157</strain>
        <tissue evidence="2">Leaf</tissue>
    </source>
</reference>
<evidence type="ECO:0000313" key="2">
    <source>
        <dbReference type="EMBL" id="MBA0571646.1"/>
    </source>
</evidence>
<sequence>MESVPNQDNTSEFGDIVDIH</sequence>
<protein>
    <submittedName>
        <fullName evidence="2">Uncharacterized protein</fullName>
    </submittedName>
</protein>
<organism evidence="2 3">
    <name type="scientific">Gossypium lobatum</name>
    <dbReference type="NCBI Taxonomy" id="34289"/>
    <lineage>
        <taxon>Eukaryota</taxon>
        <taxon>Viridiplantae</taxon>
        <taxon>Streptophyta</taxon>
        <taxon>Embryophyta</taxon>
        <taxon>Tracheophyta</taxon>
        <taxon>Spermatophyta</taxon>
        <taxon>Magnoliopsida</taxon>
        <taxon>eudicotyledons</taxon>
        <taxon>Gunneridae</taxon>
        <taxon>Pentapetalae</taxon>
        <taxon>rosids</taxon>
        <taxon>malvids</taxon>
        <taxon>Malvales</taxon>
        <taxon>Malvaceae</taxon>
        <taxon>Malvoideae</taxon>
        <taxon>Gossypium</taxon>
    </lineage>
</organism>
<accession>A0A7J8N407</accession>
<evidence type="ECO:0000313" key="3">
    <source>
        <dbReference type="Proteomes" id="UP000593572"/>
    </source>
</evidence>
<name>A0A7J8N407_9ROSI</name>
<dbReference type="EMBL" id="JABEZX010000012">
    <property type="protein sequence ID" value="MBA0571646.1"/>
    <property type="molecule type" value="Genomic_DNA"/>
</dbReference>
<proteinExistence type="predicted"/>
<dbReference type="AlphaFoldDB" id="A0A7J8N407"/>
<dbReference type="Proteomes" id="UP000593572">
    <property type="component" value="Unassembled WGS sequence"/>
</dbReference>
<gene>
    <name evidence="2" type="ORF">Golob_002026</name>
</gene>
<comment type="caution">
    <text evidence="2">The sequence shown here is derived from an EMBL/GenBank/DDBJ whole genome shotgun (WGS) entry which is preliminary data.</text>
</comment>
<keyword evidence="3" id="KW-1185">Reference proteome</keyword>
<evidence type="ECO:0000256" key="1">
    <source>
        <dbReference type="SAM" id="MobiDB-lite"/>
    </source>
</evidence>